<comment type="cofactor">
    <cofactor evidence="10">
        <name>Mg(2+)</name>
        <dbReference type="ChEBI" id="CHEBI:18420"/>
    </cofactor>
    <text evidence="10">Binds 1 Mg(2+) ion per subunit.</text>
</comment>
<name>A0A6B2L565_9EUKA</name>
<evidence type="ECO:0000256" key="1">
    <source>
        <dbReference type="ARBA" id="ARBA00005064"/>
    </source>
</evidence>
<dbReference type="GO" id="GO:0005524">
    <property type="term" value="F:ATP binding"/>
    <property type="evidence" value="ECO:0007669"/>
    <property type="project" value="UniProtKB-UniRule"/>
</dbReference>
<feature type="binding site" evidence="10">
    <location>
        <position position="214"/>
    </location>
    <ligand>
        <name>Mg(2+)</name>
        <dbReference type="ChEBI" id="CHEBI:18420"/>
    </ligand>
</feature>
<evidence type="ECO:0000313" key="14">
    <source>
        <dbReference type="EMBL" id="NDV32061.1"/>
    </source>
</evidence>
<evidence type="ECO:0000259" key="13">
    <source>
        <dbReference type="Pfam" id="PF08442"/>
    </source>
</evidence>
<dbReference type="InterPro" id="IPR005809">
    <property type="entry name" value="Succ_CoA_ligase-like_bsu"/>
</dbReference>
<evidence type="ECO:0000256" key="11">
    <source>
        <dbReference type="RuleBase" id="RU361258"/>
    </source>
</evidence>
<evidence type="ECO:0000259" key="12">
    <source>
        <dbReference type="Pfam" id="PF00549"/>
    </source>
</evidence>
<organism evidence="14">
    <name type="scientific">Arcella intermedia</name>
    <dbReference type="NCBI Taxonomy" id="1963864"/>
    <lineage>
        <taxon>Eukaryota</taxon>
        <taxon>Amoebozoa</taxon>
        <taxon>Tubulinea</taxon>
        <taxon>Elardia</taxon>
        <taxon>Arcellinida</taxon>
        <taxon>Sphaerothecina</taxon>
        <taxon>Arcellidae</taxon>
        <taxon>Arcella</taxon>
    </lineage>
</organism>
<sequence length="405" mass="43707">MLRDHGLKVAKGSTASTPEEAETIAKGFFAFSGESDLVVKAQVLAGGRGKGTFDNQFKGGIHICTSPEEVKSVASNMLGHRLITKQTGEKGKPCNLLYVCERKYIRRECYLAITMDREYQGPVIVASAEGGVDIETLAKEAPDKIIKEAVDLEKGVTEEQANRLAKVLGFSGRRAALAAHQIQKLYGIFWETDATLLEINPFAETADGEVICLDAKCNFDDNALFRHPEIAAMRDNTQEDPRDVAAFEHDLNYIGLSGNIACLVNGAGLAMATMDIIKLHGGSPANFLDVGGGASEKQVLEAFRILSSDPNVKGILVNIFGGIMRCDIIALGLVNAAKQLGMKVPIVVRLHGTNVEKGKQIIEQSGLRIIATSDLSEAADQVVKIVDIMELAEKVQLKVSFELPL</sequence>
<keyword evidence="3 10" id="KW-0436">Ligase</keyword>
<dbReference type="InterPro" id="IPR005811">
    <property type="entry name" value="SUCC_ACL_C"/>
</dbReference>
<dbReference type="UniPathway" id="UPA00223">
    <property type="reaction ID" value="UER00999"/>
</dbReference>
<accession>A0A6B2L565</accession>
<dbReference type="GO" id="GO:0005739">
    <property type="term" value="C:mitochondrion"/>
    <property type="evidence" value="ECO:0007669"/>
    <property type="project" value="UniProtKB-SubCell"/>
</dbReference>
<dbReference type="NCBIfam" id="TIGR01016">
    <property type="entry name" value="sucCoAbeta"/>
    <property type="match status" value="1"/>
</dbReference>
<evidence type="ECO:0000256" key="3">
    <source>
        <dbReference type="ARBA" id="ARBA00022598"/>
    </source>
</evidence>
<dbReference type="InterPro" id="IPR017866">
    <property type="entry name" value="Succ-CoA_synthase_bsu_CS"/>
</dbReference>
<feature type="binding site" evidence="10">
    <location>
        <position position="265"/>
    </location>
    <ligand>
        <name>substrate</name>
        <note>ligand shared with subunit alpha</note>
    </ligand>
</feature>
<dbReference type="GO" id="GO:0006099">
    <property type="term" value="P:tricarboxylic acid cycle"/>
    <property type="evidence" value="ECO:0007669"/>
    <property type="project" value="UniProtKB-UniRule"/>
</dbReference>
<keyword evidence="6 10" id="KW-0067">ATP-binding</keyword>
<dbReference type="Gene3D" id="3.40.50.261">
    <property type="entry name" value="Succinyl-CoA synthetase domains"/>
    <property type="match status" value="1"/>
</dbReference>
<dbReference type="PANTHER" id="PTHR11815">
    <property type="entry name" value="SUCCINYL-COA SYNTHETASE BETA CHAIN"/>
    <property type="match status" value="1"/>
</dbReference>
<comment type="subcellular location">
    <subcellularLocation>
        <location evidence="10">Mitochondrion</location>
    </subcellularLocation>
</comment>
<dbReference type="GO" id="GO:0004775">
    <property type="term" value="F:succinate-CoA ligase (ADP-forming) activity"/>
    <property type="evidence" value="ECO:0007669"/>
    <property type="project" value="UniProtKB-UniRule"/>
</dbReference>
<keyword evidence="10" id="KW-0496">Mitochondrion</keyword>
<dbReference type="EMBL" id="GIBP01003092">
    <property type="protein sequence ID" value="NDV32061.1"/>
    <property type="molecule type" value="Transcribed_RNA"/>
</dbReference>
<keyword evidence="2 10" id="KW-0816">Tricarboxylic acid cycle</keyword>
<feature type="binding site" evidence="10">
    <location>
        <position position="200"/>
    </location>
    <ligand>
        <name>Mg(2+)</name>
        <dbReference type="ChEBI" id="CHEBI:18420"/>
    </ligand>
</feature>
<dbReference type="GO" id="GO:0000287">
    <property type="term" value="F:magnesium ion binding"/>
    <property type="evidence" value="ECO:0007669"/>
    <property type="project" value="UniProtKB-UniRule"/>
</dbReference>
<dbReference type="FunFam" id="3.30.470.20:FF:000002">
    <property type="entry name" value="Succinate--CoA ligase [ADP-forming] subunit beta"/>
    <property type="match status" value="1"/>
</dbReference>
<dbReference type="PROSITE" id="PS01217">
    <property type="entry name" value="SUCCINYL_COA_LIG_3"/>
    <property type="match status" value="1"/>
</dbReference>
<dbReference type="FunFam" id="3.40.50.261:FF:000001">
    <property type="entry name" value="Succinate--CoA ligase [ADP-forming] subunit beta"/>
    <property type="match status" value="1"/>
</dbReference>
<evidence type="ECO:0000256" key="7">
    <source>
        <dbReference type="ARBA" id="ARBA00022842"/>
    </source>
</evidence>
<evidence type="ECO:0000256" key="4">
    <source>
        <dbReference type="ARBA" id="ARBA00022723"/>
    </source>
</evidence>
<feature type="binding site" evidence="10">
    <location>
        <begin position="47"/>
        <end position="49"/>
    </location>
    <ligand>
        <name>ATP</name>
        <dbReference type="ChEBI" id="CHEBI:30616"/>
    </ligand>
</feature>
<dbReference type="InterPro" id="IPR013815">
    <property type="entry name" value="ATP_grasp_subdomain_1"/>
</dbReference>
<dbReference type="AlphaFoldDB" id="A0A6B2L565"/>
<evidence type="ECO:0000256" key="8">
    <source>
        <dbReference type="ARBA" id="ARBA00022946"/>
    </source>
</evidence>
<dbReference type="PANTHER" id="PTHR11815:SF1">
    <property type="entry name" value="SUCCINATE--COA LIGASE [ADP-FORMING] SUBUNIT BETA, MITOCHONDRIAL"/>
    <property type="match status" value="1"/>
</dbReference>
<keyword evidence="5 10" id="KW-0547">Nucleotide-binding</keyword>
<protein>
    <recommendedName>
        <fullName evidence="10">Succinate--CoA ligase [ADP-forming] subunit beta, mitochondrial</fullName>
        <ecNumber evidence="10">6.2.1.5</ecNumber>
    </recommendedName>
    <alternativeName>
        <fullName evidence="10">Succinyl-CoA synthetase beta chain</fullName>
        <shortName evidence="10">SCS-beta</shortName>
    </alternativeName>
</protein>
<proteinExistence type="inferred from homology"/>
<feature type="domain" description="ATP-citrate synthase/succinyl-CoA ligase C-terminal" evidence="12">
    <location>
        <begin position="263"/>
        <end position="383"/>
    </location>
</feature>
<dbReference type="SUPFAM" id="SSF56059">
    <property type="entry name" value="Glutathione synthetase ATP-binding domain-like"/>
    <property type="match status" value="1"/>
</dbReference>
<comment type="pathway">
    <text evidence="1 10">Carbohydrate metabolism; tricarboxylic acid cycle; succinate from succinyl-CoA (ligase route): step 1/1.</text>
</comment>
<dbReference type="FunFam" id="3.30.1490.20:FF:000004">
    <property type="entry name" value="Succinate--CoA ligase [ADP-forming] subunit beta, mitochondrial"/>
    <property type="match status" value="1"/>
</dbReference>
<evidence type="ECO:0000256" key="2">
    <source>
        <dbReference type="ARBA" id="ARBA00022532"/>
    </source>
</evidence>
<evidence type="ECO:0000256" key="5">
    <source>
        <dbReference type="ARBA" id="ARBA00022741"/>
    </source>
</evidence>
<evidence type="ECO:0000256" key="6">
    <source>
        <dbReference type="ARBA" id="ARBA00022840"/>
    </source>
</evidence>
<feature type="binding site" evidence="10">
    <location>
        <position position="40"/>
    </location>
    <ligand>
        <name>ATP</name>
        <dbReference type="ChEBI" id="CHEBI:30616"/>
    </ligand>
</feature>
<comment type="function">
    <text evidence="10">Succinyl-CoA synthetase functions in the citric acid cycle (TCA), coupling the hydrolysis of succinyl-CoA to the synthesis of ATP and thus represents the only step of substrate-level phosphorylation in the TCA. The beta subunit provides nucleotide specificity of the enzyme and binds the substrate succinate, while the binding sites for coenzyme A and phosphate are found in the alpha subunit.</text>
</comment>
<dbReference type="HAMAP" id="MF_00558">
    <property type="entry name" value="Succ_CoA_beta"/>
    <property type="match status" value="1"/>
</dbReference>
<dbReference type="GO" id="GO:0006104">
    <property type="term" value="P:succinyl-CoA metabolic process"/>
    <property type="evidence" value="ECO:0007669"/>
    <property type="project" value="TreeGrafter"/>
</dbReference>
<keyword evidence="8" id="KW-0809">Transit peptide</keyword>
<reference evidence="14" key="1">
    <citation type="journal article" date="2020" name="J. Eukaryot. Microbiol.">
        <title>De novo Sequencing, Assembly and Annotation of the Transcriptome for the Free-Living Testate Amoeba Arcella intermedia.</title>
        <authorList>
            <person name="Ribeiro G.M."/>
            <person name="Porfirio-Sousa A.L."/>
            <person name="Maurer-Alcala X.X."/>
            <person name="Katz L.A."/>
            <person name="Lahr D.J.G."/>
        </authorList>
    </citation>
    <scope>NUCLEOTIDE SEQUENCE</scope>
</reference>
<keyword evidence="7 10" id="KW-0460">Magnesium</keyword>
<comment type="catalytic activity">
    <reaction evidence="10">
        <text>succinate + ATP + CoA = succinyl-CoA + ADP + phosphate</text>
        <dbReference type="Rhea" id="RHEA:17661"/>
        <dbReference type="ChEBI" id="CHEBI:30031"/>
        <dbReference type="ChEBI" id="CHEBI:30616"/>
        <dbReference type="ChEBI" id="CHEBI:43474"/>
        <dbReference type="ChEBI" id="CHEBI:57287"/>
        <dbReference type="ChEBI" id="CHEBI:57292"/>
        <dbReference type="ChEBI" id="CHEBI:456216"/>
        <dbReference type="EC" id="6.2.1.5"/>
    </reaction>
</comment>
<evidence type="ECO:0000256" key="10">
    <source>
        <dbReference type="HAMAP-Rule" id="MF_03219"/>
    </source>
</evidence>
<dbReference type="Pfam" id="PF00549">
    <property type="entry name" value="Ligase_CoA"/>
    <property type="match status" value="1"/>
</dbReference>
<keyword evidence="4 10" id="KW-0479">Metal-binding</keyword>
<dbReference type="InterPro" id="IPR013650">
    <property type="entry name" value="ATP-grasp_succ-CoA_synth-type"/>
</dbReference>
<dbReference type="PIRSF" id="PIRSF001554">
    <property type="entry name" value="SucCS_beta"/>
    <property type="match status" value="1"/>
</dbReference>
<dbReference type="EC" id="6.2.1.5" evidence="10"/>
<evidence type="ECO:0000256" key="9">
    <source>
        <dbReference type="ARBA" id="ARBA00063570"/>
    </source>
</evidence>
<dbReference type="SUPFAM" id="SSF52210">
    <property type="entry name" value="Succinyl-CoA synthetase domains"/>
    <property type="match status" value="1"/>
</dbReference>
<feature type="binding site" evidence="10">
    <location>
        <begin position="322"/>
        <end position="324"/>
    </location>
    <ligand>
        <name>substrate</name>
        <note>ligand shared with subunit alpha</note>
    </ligand>
</feature>
<feature type="domain" description="ATP-grasp fold succinyl-CoA synthetase-type" evidence="13">
    <location>
        <begin position="2"/>
        <end position="203"/>
    </location>
</feature>
<dbReference type="Gene3D" id="3.30.1490.20">
    <property type="entry name" value="ATP-grasp fold, A domain"/>
    <property type="match status" value="1"/>
</dbReference>
<feature type="binding site" evidence="10">
    <location>
        <position position="108"/>
    </location>
    <ligand>
        <name>ATP</name>
        <dbReference type="ChEBI" id="CHEBI:30616"/>
    </ligand>
</feature>
<dbReference type="NCBIfam" id="NF001913">
    <property type="entry name" value="PRK00696.1"/>
    <property type="match status" value="1"/>
</dbReference>
<comment type="similarity">
    <text evidence="10 11">Belongs to the succinate/malate CoA ligase beta subunit family.</text>
</comment>
<dbReference type="InterPro" id="IPR016102">
    <property type="entry name" value="Succinyl-CoA_synth-like"/>
</dbReference>
<dbReference type="GO" id="GO:0042709">
    <property type="term" value="C:succinate-CoA ligase complex"/>
    <property type="evidence" value="ECO:0007669"/>
    <property type="project" value="TreeGrafter"/>
</dbReference>
<dbReference type="Gene3D" id="3.30.470.20">
    <property type="entry name" value="ATP-grasp fold, B domain"/>
    <property type="match status" value="1"/>
</dbReference>
<comment type="subunit">
    <text evidence="9">Heterodimer of an alpha and a beta subunit. The beta subunit determines specificity for GTP.</text>
</comment>
<dbReference type="Pfam" id="PF08442">
    <property type="entry name" value="ATP-grasp_2"/>
    <property type="match status" value="1"/>
</dbReference>